<dbReference type="EMBL" id="JAHQCS010000007">
    <property type="protein sequence ID" value="MBU9710202.1"/>
    <property type="molecule type" value="Genomic_DNA"/>
</dbReference>
<evidence type="ECO:0000313" key="1">
    <source>
        <dbReference type="EMBL" id="MBU9710202.1"/>
    </source>
</evidence>
<dbReference type="PANTHER" id="PTHR38456:SF1">
    <property type="entry name" value="CYCLIC DI-AMP RECEPTOR A"/>
    <property type="match status" value="1"/>
</dbReference>
<dbReference type="PANTHER" id="PTHR38456">
    <property type="entry name" value="CYCLIC DI-AMP RECEPTOR A"/>
    <property type="match status" value="1"/>
</dbReference>
<dbReference type="Proteomes" id="UP000784880">
    <property type="component" value="Unassembled WGS sequence"/>
</dbReference>
<protein>
    <submittedName>
        <fullName evidence="1">Cyclic-di-AMP receptor</fullName>
    </submittedName>
</protein>
<evidence type="ECO:0000313" key="2">
    <source>
        <dbReference type="Proteomes" id="UP000784880"/>
    </source>
</evidence>
<dbReference type="RefSeq" id="WP_217064096.1">
    <property type="nucleotide sequence ID" value="NZ_JAHQCS010000007.1"/>
</dbReference>
<organism evidence="1 2">
    <name type="scientific">Evansella tamaricis</name>
    <dbReference type="NCBI Taxonomy" id="2069301"/>
    <lineage>
        <taxon>Bacteria</taxon>
        <taxon>Bacillati</taxon>
        <taxon>Bacillota</taxon>
        <taxon>Bacilli</taxon>
        <taxon>Bacillales</taxon>
        <taxon>Bacillaceae</taxon>
        <taxon>Evansella</taxon>
    </lineage>
</organism>
<accession>A0ABS6J936</accession>
<sequence>MKLMICVVHNRYADEMEQGLKSKGYRMTELASSGGFLRKGNTTFLLGIENKDVKDLQNEMKAICTGIETKKGKLKGSESRYTSFLVDVKDSLPLLNQLK</sequence>
<name>A0ABS6J936_9BACI</name>
<keyword evidence="1" id="KW-0675">Receptor</keyword>
<keyword evidence="2" id="KW-1185">Reference proteome</keyword>
<dbReference type="Pfam" id="PF06153">
    <property type="entry name" value="CdAMP_rec"/>
    <property type="match status" value="1"/>
</dbReference>
<dbReference type="InterPro" id="IPR010375">
    <property type="entry name" value="CdAMP_rec"/>
</dbReference>
<comment type="caution">
    <text evidence="1">The sequence shown here is derived from an EMBL/GenBank/DDBJ whole genome shotgun (WGS) entry which is preliminary data.</text>
</comment>
<proteinExistence type="predicted"/>
<reference evidence="1 2" key="1">
    <citation type="submission" date="2021-06" db="EMBL/GenBank/DDBJ databases">
        <title>Bacillus sp. RD4P76, an endophyte from a halophyte.</title>
        <authorList>
            <person name="Sun J.-Q."/>
        </authorList>
    </citation>
    <scope>NUCLEOTIDE SEQUENCE [LARGE SCALE GENOMIC DNA]</scope>
    <source>
        <strain evidence="1 2">CGMCC 1.15917</strain>
    </source>
</reference>
<gene>
    <name evidence="1" type="ORF">KS419_00295</name>
</gene>